<evidence type="ECO:0000313" key="3">
    <source>
        <dbReference type="EMBL" id="AXY99993.1"/>
    </source>
</evidence>
<sequence length="385" mass="44374">MIMIKIVHIQLLPLLSGAQRVSLEELRRLPDDKYKKYLISSAEGPLTQEAKKHNIQCIIIPTLKREISPRNDFLSLLDLIKIIKKERFDIVHTHSSKPGVLGRIAAFLLRTPLIVHTVHGFSFPAAKNKKEYFLYLTMERIGTFCGDSLICLHNNDKNIAIKKLYIKEKNILVIPNGVDTNLYTPLDKKYKNEIRKNLQINNNDISIGMIGRLWEQKNPLLLLNAAIELLHKHSNLKFYFVGDGEYFNLMDDIIKRNELTNKIFLLGWRNDTEIILNALDIFVLPSKWEGMPLAILEAQSTAVPCVVSDIQGNKEIIVNNKTGILFESNSKSELIKSIDLLVSNPEKRKEIAQNARNYITENHFINDRINKLDHYYTIKLKNQIR</sequence>
<dbReference type="Pfam" id="PF00534">
    <property type="entry name" value="Glycos_transf_1"/>
    <property type="match status" value="1"/>
</dbReference>
<protein>
    <submittedName>
        <fullName evidence="3">Gt4</fullName>
    </submittedName>
</protein>
<proteinExistence type="predicted"/>
<dbReference type="RefSeq" id="WP_311750071.1">
    <property type="nucleotide sequence ID" value="NZ_JAPGGQ010000006.1"/>
</dbReference>
<dbReference type="EMBL" id="KY710729">
    <property type="protein sequence ID" value="AXY99993.1"/>
    <property type="molecule type" value="Genomic_DNA"/>
</dbReference>
<reference evidence="3" key="1">
    <citation type="journal article" date="2017" name="PLoS ONE">
        <title>Genetic diversity of the O antigens of Proteus species and the development of a suspension array for molecular serotyping.</title>
        <authorList>
            <person name="Yu X."/>
            <person name="Torzewska A."/>
            <person name="Zhang X."/>
            <person name="Yin Z."/>
            <person name="Drzewiecka D."/>
            <person name="Cao H."/>
            <person name="Liu B."/>
            <person name="Knirel Y.A."/>
            <person name="Rozalski A."/>
            <person name="Wang L."/>
        </authorList>
    </citation>
    <scope>NUCLEOTIDE SEQUENCE</scope>
    <source>
        <strain evidence="3">G2658</strain>
    </source>
</reference>
<feature type="domain" description="Glycosyltransferase subfamily 4-like N-terminal" evidence="2">
    <location>
        <begin position="16"/>
        <end position="181"/>
    </location>
</feature>
<dbReference type="CDD" id="cd03808">
    <property type="entry name" value="GT4_CapM-like"/>
    <property type="match status" value="1"/>
</dbReference>
<dbReference type="SUPFAM" id="SSF53756">
    <property type="entry name" value="UDP-Glycosyltransferase/glycogen phosphorylase"/>
    <property type="match status" value="1"/>
</dbReference>
<dbReference type="PANTHER" id="PTHR12526:SF630">
    <property type="entry name" value="GLYCOSYLTRANSFERASE"/>
    <property type="match status" value="1"/>
</dbReference>
<accession>A0A385JNW2</accession>
<organism evidence="3">
    <name type="scientific">Proteus penneri</name>
    <dbReference type="NCBI Taxonomy" id="102862"/>
    <lineage>
        <taxon>Bacteria</taxon>
        <taxon>Pseudomonadati</taxon>
        <taxon>Pseudomonadota</taxon>
        <taxon>Gammaproteobacteria</taxon>
        <taxon>Enterobacterales</taxon>
        <taxon>Morganellaceae</taxon>
        <taxon>Proteus</taxon>
    </lineage>
</organism>
<dbReference type="Pfam" id="PF13439">
    <property type="entry name" value="Glyco_transf_4"/>
    <property type="match status" value="1"/>
</dbReference>
<dbReference type="Gene3D" id="3.40.50.2000">
    <property type="entry name" value="Glycogen Phosphorylase B"/>
    <property type="match status" value="2"/>
</dbReference>
<evidence type="ECO:0000259" key="1">
    <source>
        <dbReference type="Pfam" id="PF00534"/>
    </source>
</evidence>
<dbReference type="GO" id="GO:0016757">
    <property type="term" value="F:glycosyltransferase activity"/>
    <property type="evidence" value="ECO:0007669"/>
    <property type="project" value="InterPro"/>
</dbReference>
<feature type="domain" description="Glycosyl transferase family 1" evidence="1">
    <location>
        <begin position="191"/>
        <end position="357"/>
    </location>
</feature>
<evidence type="ECO:0000259" key="2">
    <source>
        <dbReference type="Pfam" id="PF13439"/>
    </source>
</evidence>
<dbReference type="PANTHER" id="PTHR12526">
    <property type="entry name" value="GLYCOSYLTRANSFERASE"/>
    <property type="match status" value="1"/>
</dbReference>
<dbReference type="GO" id="GO:1901135">
    <property type="term" value="P:carbohydrate derivative metabolic process"/>
    <property type="evidence" value="ECO:0007669"/>
    <property type="project" value="UniProtKB-ARBA"/>
</dbReference>
<dbReference type="AlphaFoldDB" id="A0A385JNW2"/>
<dbReference type="InterPro" id="IPR028098">
    <property type="entry name" value="Glyco_trans_4-like_N"/>
</dbReference>
<name>A0A385JNW2_9GAMM</name>
<dbReference type="InterPro" id="IPR001296">
    <property type="entry name" value="Glyco_trans_1"/>
</dbReference>